<dbReference type="SUPFAM" id="SSF52266">
    <property type="entry name" value="SGNH hydrolase"/>
    <property type="match status" value="1"/>
</dbReference>
<proteinExistence type="predicted"/>
<evidence type="ECO:0000259" key="1">
    <source>
        <dbReference type="Pfam" id="PF13472"/>
    </source>
</evidence>
<dbReference type="InterPro" id="IPR013830">
    <property type="entry name" value="SGNH_hydro"/>
</dbReference>
<dbReference type="RefSeq" id="XP_013900956.1">
    <property type="nucleotide sequence ID" value="XM_014045502.1"/>
</dbReference>
<gene>
    <name evidence="2" type="ORF">MNEG_6024</name>
</gene>
<dbReference type="STRING" id="145388.A0A0D2MMZ7"/>
<reference evidence="2 3" key="1">
    <citation type="journal article" date="2013" name="BMC Genomics">
        <title>Reconstruction of the lipid metabolism for the microalga Monoraphidium neglectum from its genome sequence reveals characteristics suitable for biofuel production.</title>
        <authorList>
            <person name="Bogen C."/>
            <person name="Al-Dilaimi A."/>
            <person name="Albersmeier A."/>
            <person name="Wichmann J."/>
            <person name="Grundmann M."/>
            <person name="Rupp O."/>
            <person name="Lauersen K.J."/>
            <person name="Blifernez-Klassen O."/>
            <person name="Kalinowski J."/>
            <person name="Goesmann A."/>
            <person name="Mussgnug J.H."/>
            <person name="Kruse O."/>
        </authorList>
    </citation>
    <scope>NUCLEOTIDE SEQUENCE [LARGE SCALE GENOMIC DNA]</scope>
    <source>
        <strain evidence="2 3">SAG 48.87</strain>
    </source>
</reference>
<dbReference type="KEGG" id="mng:MNEG_6024"/>
<dbReference type="CDD" id="cd00229">
    <property type="entry name" value="SGNH_hydrolase"/>
    <property type="match status" value="1"/>
</dbReference>
<sequence>MTAGQTRQAAAGAPLSLAPPGVPARLAAKRLTVAAVGASITAGAGAFDDVRDAWVDRLQTWLYDTYGAKHGVNVTVNNGAVPGTTSMYMCACFRRHVPQDADVIFLEYAVNDEHRKEPLFHNSARKSFERLIRKLLQMPSRPAVVLLNTYAWFNTDPYEASAHPAPCSRARCLCLPSTV</sequence>
<dbReference type="Pfam" id="PF13472">
    <property type="entry name" value="Lipase_GDSL_2"/>
    <property type="match status" value="1"/>
</dbReference>
<dbReference type="GeneID" id="25738900"/>
<protein>
    <recommendedName>
        <fullName evidence="1">SGNH hydrolase-type esterase domain-containing protein</fullName>
    </recommendedName>
</protein>
<dbReference type="OrthoDB" id="533717at2759"/>
<dbReference type="PANTHER" id="PTHR34407">
    <property type="entry name" value="EXPRESSED PROTEIN"/>
    <property type="match status" value="1"/>
</dbReference>
<dbReference type="Proteomes" id="UP000054498">
    <property type="component" value="Unassembled WGS sequence"/>
</dbReference>
<dbReference type="PANTHER" id="PTHR34407:SF1">
    <property type="entry name" value="SGNH HYDROLASE-TYPE ESTERASE DOMAIN-CONTAINING PROTEIN"/>
    <property type="match status" value="1"/>
</dbReference>
<accession>A0A0D2MMZ7</accession>
<feature type="domain" description="SGNH hydrolase-type esterase" evidence="1">
    <location>
        <begin position="35"/>
        <end position="160"/>
    </location>
</feature>
<evidence type="ECO:0000313" key="3">
    <source>
        <dbReference type="Proteomes" id="UP000054498"/>
    </source>
</evidence>
<keyword evidence="3" id="KW-1185">Reference proteome</keyword>
<dbReference type="InterPro" id="IPR036514">
    <property type="entry name" value="SGNH_hydro_sf"/>
</dbReference>
<name>A0A0D2MMZ7_9CHLO</name>
<dbReference type="EMBL" id="KK101164">
    <property type="protein sequence ID" value="KIZ01937.1"/>
    <property type="molecule type" value="Genomic_DNA"/>
</dbReference>
<dbReference type="AlphaFoldDB" id="A0A0D2MMZ7"/>
<organism evidence="2 3">
    <name type="scientific">Monoraphidium neglectum</name>
    <dbReference type="NCBI Taxonomy" id="145388"/>
    <lineage>
        <taxon>Eukaryota</taxon>
        <taxon>Viridiplantae</taxon>
        <taxon>Chlorophyta</taxon>
        <taxon>core chlorophytes</taxon>
        <taxon>Chlorophyceae</taxon>
        <taxon>CS clade</taxon>
        <taxon>Sphaeropleales</taxon>
        <taxon>Selenastraceae</taxon>
        <taxon>Monoraphidium</taxon>
    </lineage>
</organism>
<evidence type="ECO:0000313" key="2">
    <source>
        <dbReference type="EMBL" id="KIZ01937.1"/>
    </source>
</evidence>
<dbReference type="Gene3D" id="3.40.50.1110">
    <property type="entry name" value="SGNH hydrolase"/>
    <property type="match status" value="1"/>
</dbReference>